<feature type="domain" description="HTH cro/C1-type" evidence="1">
    <location>
        <begin position="14"/>
        <end position="67"/>
    </location>
</feature>
<protein>
    <submittedName>
        <fullName evidence="2">Helix-turn-helix transcriptional regulator</fullName>
    </submittedName>
</protein>
<keyword evidence="3" id="KW-1185">Reference proteome</keyword>
<comment type="caution">
    <text evidence="2">The sequence shown here is derived from an EMBL/GenBank/DDBJ whole genome shotgun (WGS) entry which is preliminary data.</text>
</comment>
<dbReference type="Pfam" id="PF01381">
    <property type="entry name" value="HTH_3"/>
    <property type="match status" value="1"/>
</dbReference>
<evidence type="ECO:0000259" key="1">
    <source>
        <dbReference type="PROSITE" id="PS50943"/>
    </source>
</evidence>
<reference evidence="2 3" key="1">
    <citation type="submission" date="2021-01" db="EMBL/GenBank/DDBJ databases">
        <title>Genome sequencing of Micromonospora fiedleri MG-37.</title>
        <authorList>
            <person name="Moreland P.E.J."/>
            <person name="Stach J.E.M."/>
        </authorList>
    </citation>
    <scope>NUCLEOTIDE SEQUENCE [LARGE SCALE GENOMIC DNA]</scope>
    <source>
        <strain evidence="2 3">MG-37</strain>
    </source>
</reference>
<proteinExistence type="predicted"/>
<organism evidence="2 3">
    <name type="scientific">Micromonospora fiedleri</name>
    <dbReference type="NCBI Taxonomy" id="1157498"/>
    <lineage>
        <taxon>Bacteria</taxon>
        <taxon>Bacillati</taxon>
        <taxon>Actinomycetota</taxon>
        <taxon>Actinomycetes</taxon>
        <taxon>Micromonosporales</taxon>
        <taxon>Micromonosporaceae</taxon>
        <taxon>Micromonospora</taxon>
    </lineage>
</organism>
<dbReference type="Proteomes" id="UP000661193">
    <property type="component" value="Unassembled WGS sequence"/>
</dbReference>
<gene>
    <name evidence="2" type="ORF">JMF97_16340</name>
</gene>
<dbReference type="InterPro" id="IPR043917">
    <property type="entry name" value="DUF5753"/>
</dbReference>
<dbReference type="Pfam" id="PF19054">
    <property type="entry name" value="DUF5753"/>
    <property type="match status" value="1"/>
</dbReference>
<sequence>MVDVPTLGFLRDQLRRARKTRGLSQEDLSRMINYAPSSISAIETGQNQLSADYLARFDKVLETGGLFVGMLELIRLHAEPDWFRPWGEIEREAVSLRWYDPAVVPGLLQTEAYARAMLRAGPPLTNEQVEKRVLARMARQQVLSRDEPPQLIAILDELALRRQVGDRATMVEQCEHLRALADRPFVQVRIIPAATPWYIGLHGPFVLARLADGTKVAHLDNQLRGHTVDSPNDLAALGRRWETVAGEALPRRQTARLIEEVAKSWT</sequence>
<dbReference type="InterPro" id="IPR001387">
    <property type="entry name" value="Cro/C1-type_HTH"/>
</dbReference>
<dbReference type="RefSeq" id="WP_203222338.1">
    <property type="nucleotide sequence ID" value="NZ_JAETXL010000005.1"/>
</dbReference>
<dbReference type="SUPFAM" id="SSF47413">
    <property type="entry name" value="lambda repressor-like DNA-binding domains"/>
    <property type="match status" value="1"/>
</dbReference>
<dbReference type="SMART" id="SM00530">
    <property type="entry name" value="HTH_XRE"/>
    <property type="match status" value="1"/>
</dbReference>
<dbReference type="Gene3D" id="1.10.260.40">
    <property type="entry name" value="lambda repressor-like DNA-binding domains"/>
    <property type="match status" value="1"/>
</dbReference>
<evidence type="ECO:0000313" key="3">
    <source>
        <dbReference type="Proteomes" id="UP000661193"/>
    </source>
</evidence>
<dbReference type="PROSITE" id="PS50943">
    <property type="entry name" value="HTH_CROC1"/>
    <property type="match status" value="1"/>
</dbReference>
<name>A0ABS1UMY9_9ACTN</name>
<dbReference type="InterPro" id="IPR010982">
    <property type="entry name" value="Lambda_DNA-bd_dom_sf"/>
</dbReference>
<evidence type="ECO:0000313" key="2">
    <source>
        <dbReference type="EMBL" id="MBL6277730.1"/>
    </source>
</evidence>
<accession>A0ABS1UMY9</accession>
<dbReference type="EMBL" id="JAETXL010000005">
    <property type="protein sequence ID" value="MBL6277730.1"/>
    <property type="molecule type" value="Genomic_DNA"/>
</dbReference>
<dbReference type="CDD" id="cd00093">
    <property type="entry name" value="HTH_XRE"/>
    <property type="match status" value="1"/>
</dbReference>